<dbReference type="Gene3D" id="1.10.220.10">
    <property type="entry name" value="Annexin"/>
    <property type="match status" value="3"/>
</dbReference>
<feature type="compositionally biased region" description="Basic and acidic residues" evidence="3">
    <location>
        <begin position="52"/>
        <end position="65"/>
    </location>
</feature>
<evidence type="ECO:0000256" key="3">
    <source>
        <dbReference type="SAM" id="MobiDB-lite"/>
    </source>
</evidence>
<dbReference type="SUPFAM" id="SSF47874">
    <property type="entry name" value="Annexin"/>
    <property type="match status" value="1"/>
</dbReference>
<evidence type="ECO:0000256" key="2">
    <source>
        <dbReference type="ARBA" id="ARBA00023216"/>
    </source>
</evidence>
<dbReference type="PANTHER" id="PTHR10502:SF107">
    <property type="entry name" value="ANNEXIN ANXC4 (AFU_ORTHOLOGUE AFUA_3G07020)"/>
    <property type="match status" value="1"/>
</dbReference>
<organism evidence="4 5">
    <name type="scientific">Echria macrotheca</name>
    <dbReference type="NCBI Taxonomy" id="438768"/>
    <lineage>
        <taxon>Eukaryota</taxon>
        <taxon>Fungi</taxon>
        <taxon>Dikarya</taxon>
        <taxon>Ascomycota</taxon>
        <taxon>Pezizomycotina</taxon>
        <taxon>Sordariomycetes</taxon>
        <taxon>Sordariomycetidae</taxon>
        <taxon>Sordariales</taxon>
        <taxon>Schizotheciaceae</taxon>
        <taxon>Echria</taxon>
    </lineage>
</organism>
<protein>
    <recommendedName>
        <fullName evidence="6">Annexin ANXC4</fullName>
    </recommendedName>
</protein>
<dbReference type="GO" id="GO:0005886">
    <property type="term" value="C:plasma membrane"/>
    <property type="evidence" value="ECO:0007669"/>
    <property type="project" value="TreeGrafter"/>
</dbReference>
<evidence type="ECO:0000256" key="1">
    <source>
        <dbReference type="ARBA" id="ARBA00022737"/>
    </source>
</evidence>
<dbReference type="GO" id="GO:0001786">
    <property type="term" value="F:phosphatidylserine binding"/>
    <property type="evidence" value="ECO:0007669"/>
    <property type="project" value="TreeGrafter"/>
</dbReference>
<dbReference type="AlphaFoldDB" id="A0AAJ0F6L1"/>
<feature type="region of interest" description="Disordered" evidence="3">
    <location>
        <begin position="290"/>
        <end position="312"/>
    </location>
</feature>
<proteinExistence type="predicted"/>
<dbReference type="EMBL" id="MU839848">
    <property type="protein sequence ID" value="KAK1750254.1"/>
    <property type="molecule type" value="Genomic_DNA"/>
</dbReference>
<dbReference type="GO" id="GO:0005509">
    <property type="term" value="F:calcium ion binding"/>
    <property type="evidence" value="ECO:0007669"/>
    <property type="project" value="InterPro"/>
</dbReference>
<evidence type="ECO:0000313" key="5">
    <source>
        <dbReference type="Proteomes" id="UP001239445"/>
    </source>
</evidence>
<feature type="compositionally biased region" description="Acidic residues" evidence="3">
    <location>
        <begin position="66"/>
        <end position="75"/>
    </location>
</feature>
<dbReference type="GO" id="GO:0005737">
    <property type="term" value="C:cytoplasm"/>
    <property type="evidence" value="ECO:0007669"/>
    <property type="project" value="TreeGrafter"/>
</dbReference>
<sequence length="684" mass="78833">MSLQVDESGRRGRSRSPGGRDRSRTRPDVVDAVPYPTSSPEASRDAGSTAYEYERLSKYSKGPRDDSDDDDDDDDYYKRRREDRDREREYGRDREREREKERDRDRDRERDSDREKELQRASMYLPPKYAAKMSGGRGEDSSSPRDSRDSLRSKDRDSDRERQERKERERERKKEKLEDDLAYGKTPGPSRYDAPGRPESPPSATYVYAQPKPYEYAKVEDPRYSSSRLDVGPPRPGGRDPSPGPMKSAMKRGTSPQPPTGRMASLTVNTGHHQASMGMSLSAAPPSPLLESYHGTYQQLSPMPSPLLLPSRTSNPEIAEAISPIGSDDDRRRPRRARFHDPVDDAARLAKALRGEKRAPETEPLIEILPGLTHEQMMELRVEYKRLVKTGADRKGVNIAKHIRARLKDEDPSLMKACYATALGRWESEAYWANFWYHGDKTRRELLIESLMGRTNDEIRRIKDGFSDKKYGDSLTRCMRTELKEDKFKKAVLMVLEEQRMEETDPYGRPLRIDRDLVYSDVKELGYAVRSEKGGETLMIAIVTQRSDSHLREVLRVYKETYRGANFAKDALKKSGNLVGEVLAHILNGIINKPVRDAMLLHHAITASKRDELRRELLISRLVRYHWDGRHMLAIKKAYREHYGRDLQDAVRDATSGEWGEFCRALCVTRMPDDVRKIERIERR</sequence>
<keyword evidence="2" id="KW-0041">Annexin</keyword>
<dbReference type="PANTHER" id="PTHR10502">
    <property type="entry name" value="ANNEXIN"/>
    <property type="match status" value="1"/>
</dbReference>
<name>A0AAJ0F6L1_9PEZI</name>
<dbReference type="GO" id="GO:0005544">
    <property type="term" value="F:calcium-dependent phospholipid binding"/>
    <property type="evidence" value="ECO:0007669"/>
    <property type="project" value="InterPro"/>
</dbReference>
<dbReference type="InterPro" id="IPR037104">
    <property type="entry name" value="Annexin_sf"/>
</dbReference>
<gene>
    <name evidence="4" type="ORF">QBC47DRAFT_394314</name>
</gene>
<reference evidence="4" key="1">
    <citation type="submission" date="2023-06" db="EMBL/GenBank/DDBJ databases">
        <title>Genome-scale phylogeny and comparative genomics of the fungal order Sordariales.</title>
        <authorList>
            <consortium name="Lawrence Berkeley National Laboratory"/>
            <person name="Hensen N."/>
            <person name="Bonometti L."/>
            <person name="Westerberg I."/>
            <person name="Brannstrom I.O."/>
            <person name="Guillou S."/>
            <person name="Cros-Aarteil S."/>
            <person name="Calhoun S."/>
            <person name="Haridas S."/>
            <person name="Kuo A."/>
            <person name="Mondo S."/>
            <person name="Pangilinan J."/>
            <person name="Riley R."/>
            <person name="Labutti K."/>
            <person name="Andreopoulos B."/>
            <person name="Lipzen A."/>
            <person name="Chen C."/>
            <person name="Yanf M."/>
            <person name="Daum C."/>
            <person name="Ng V."/>
            <person name="Clum A."/>
            <person name="Steindorff A."/>
            <person name="Ohm R."/>
            <person name="Martin F."/>
            <person name="Silar P."/>
            <person name="Natvig D."/>
            <person name="Lalanne C."/>
            <person name="Gautier V."/>
            <person name="Ament-Velasquez S.L."/>
            <person name="Kruys A."/>
            <person name="Hutchinson M.I."/>
            <person name="Powell A.J."/>
            <person name="Barry K."/>
            <person name="Miller A.N."/>
            <person name="Grigoriev I.V."/>
            <person name="Debuchy R."/>
            <person name="Gladieux P."/>
            <person name="Thoren M.H."/>
            <person name="Johannesson H."/>
        </authorList>
    </citation>
    <scope>NUCLEOTIDE SEQUENCE</scope>
    <source>
        <strain evidence="4">PSN4</strain>
    </source>
</reference>
<feature type="compositionally biased region" description="Basic and acidic residues" evidence="3">
    <location>
        <begin position="137"/>
        <end position="179"/>
    </location>
</feature>
<dbReference type="PROSITE" id="PS51897">
    <property type="entry name" value="ANNEXIN_2"/>
    <property type="match status" value="1"/>
</dbReference>
<feature type="compositionally biased region" description="Basic and acidic residues" evidence="3">
    <location>
        <begin position="18"/>
        <end position="29"/>
    </location>
</feature>
<dbReference type="GO" id="GO:0012506">
    <property type="term" value="C:vesicle membrane"/>
    <property type="evidence" value="ECO:0007669"/>
    <property type="project" value="TreeGrafter"/>
</dbReference>
<feature type="region of interest" description="Disordered" evidence="3">
    <location>
        <begin position="1"/>
        <end position="266"/>
    </location>
</feature>
<dbReference type="GO" id="GO:0005634">
    <property type="term" value="C:nucleus"/>
    <property type="evidence" value="ECO:0007669"/>
    <property type="project" value="TreeGrafter"/>
</dbReference>
<keyword evidence="1" id="KW-0677">Repeat</keyword>
<feature type="compositionally biased region" description="Basic and acidic residues" evidence="3">
    <location>
        <begin position="76"/>
        <end position="119"/>
    </location>
</feature>
<comment type="caution">
    <text evidence="4">The sequence shown here is derived from an EMBL/GenBank/DDBJ whole genome shotgun (WGS) entry which is preliminary data.</text>
</comment>
<feature type="compositionally biased region" description="Low complexity" evidence="3">
    <location>
        <begin position="300"/>
        <end position="311"/>
    </location>
</feature>
<evidence type="ECO:0000313" key="4">
    <source>
        <dbReference type="EMBL" id="KAK1750254.1"/>
    </source>
</evidence>
<dbReference type="Pfam" id="PF00191">
    <property type="entry name" value="Annexin"/>
    <property type="match status" value="1"/>
</dbReference>
<keyword evidence="5" id="KW-1185">Reference proteome</keyword>
<dbReference type="InterPro" id="IPR018502">
    <property type="entry name" value="Annexin_repeat"/>
</dbReference>
<dbReference type="Proteomes" id="UP001239445">
    <property type="component" value="Unassembled WGS sequence"/>
</dbReference>
<accession>A0AAJ0F6L1</accession>
<evidence type="ECO:0008006" key="6">
    <source>
        <dbReference type="Google" id="ProtNLM"/>
    </source>
</evidence>